<dbReference type="Proteomes" id="UP000327085">
    <property type="component" value="Chromosome 4"/>
</dbReference>
<name>A0A5E4ELN2_PRUDU</name>
<dbReference type="Gramene" id="VVA16645">
    <property type="protein sequence ID" value="VVA16645"/>
    <property type="gene ID" value="Prudul26B035029"/>
</dbReference>
<comment type="function">
    <text evidence="3">Transcription factor.</text>
</comment>
<evidence type="ECO:0000256" key="2">
    <source>
        <dbReference type="ARBA" id="ARBA00023163"/>
    </source>
</evidence>
<dbReference type="GO" id="GO:0043565">
    <property type="term" value="F:sequence-specific DNA binding"/>
    <property type="evidence" value="ECO:0007669"/>
    <property type="project" value="TreeGrafter"/>
</dbReference>
<keyword evidence="2 3" id="KW-0804">Transcription</keyword>
<feature type="non-terminal residue" evidence="5">
    <location>
        <position position="1"/>
    </location>
</feature>
<sequence length="109" mass="12247">NKRARWKTQSLELDYNAIQAKLETALAEKRTLEKDVERLGGELKKAHDLVLVLNQTQELPAHPVICSMFNSSSAEEGVGSSSLQQHEDQVSDHEVKQLEELYACLIGMQ</sequence>
<dbReference type="GO" id="GO:0000981">
    <property type="term" value="F:DNA-binding transcription factor activity, RNA polymerase II-specific"/>
    <property type="evidence" value="ECO:0007669"/>
    <property type="project" value="UniProtKB-UniRule"/>
</dbReference>
<keyword evidence="3" id="KW-0371">Homeobox</keyword>
<proteinExistence type="inferred from homology"/>
<comment type="subcellular location">
    <subcellularLocation>
        <location evidence="3">Nucleus</location>
    </subcellularLocation>
</comment>
<feature type="coiled-coil region" evidence="4">
    <location>
        <begin position="8"/>
        <end position="49"/>
    </location>
</feature>
<dbReference type="InterPro" id="IPR045224">
    <property type="entry name" value="HDZip_class_I_plant"/>
</dbReference>
<reference evidence="6" key="1">
    <citation type="journal article" date="2020" name="Plant J.">
        <title>Transposons played a major role in the diversification between the closely related almond and peach genomes: results from the almond genome sequence.</title>
        <authorList>
            <person name="Alioto T."/>
            <person name="Alexiou K.G."/>
            <person name="Bardil A."/>
            <person name="Barteri F."/>
            <person name="Castanera R."/>
            <person name="Cruz F."/>
            <person name="Dhingra A."/>
            <person name="Duval H."/>
            <person name="Fernandez I Marti A."/>
            <person name="Frias L."/>
            <person name="Galan B."/>
            <person name="Garcia J.L."/>
            <person name="Howad W."/>
            <person name="Gomez-Garrido J."/>
            <person name="Gut M."/>
            <person name="Julca I."/>
            <person name="Morata J."/>
            <person name="Puigdomenech P."/>
            <person name="Ribeca P."/>
            <person name="Rubio Cabetas M.J."/>
            <person name="Vlasova A."/>
            <person name="Wirthensohn M."/>
            <person name="Garcia-Mas J."/>
            <person name="Gabaldon T."/>
            <person name="Casacuberta J.M."/>
            <person name="Arus P."/>
        </authorList>
    </citation>
    <scope>NUCLEOTIDE SEQUENCE [LARGE SCALE GENOMIC DNA]</scope>
    <source>
        <strain evidence="6">cv. Texas</strain>
    </source>
</reference>
<dbReference type="GO" id="GO:0005634">
    <property type="term" value="C:nucleus"/>
    <property type="evidence" value="ECO:0007669"/>
    <property type="project" value="UniProtKB-SubCell"/>
</dbReference>
<dbReference type="PANTHER" id="PTHR24326:SF522">
    <property type="entry name" value="HOMEOBOX-LEUCINE ZIPPER PROTEIN ATHB-52"/>
    <property type="match status" value="1"/>
</dbReference>
<dbReference type="GO" id="GO:0045893">
    <property type="term" value="P:positive regulation of DNA-templated transcription"/>
    <property type="evidence" value="ECO:0007669"/>
    <property type="project" value="TreeGrafter"/>
</dbReference>
<dbReference type="PANTHER" id="PTHR24326">
    <property type="entry name" value="HOMEOBOX-LEUCINE ZIPPER PROTEIN"/>
    <property type="match status" value="1"/>
</dbReference>
<dbReference type="EMBL" id="CABIKO010000020">
    <property type="protein sequence ID" value="VVA16645.1"/>
    <property type="molecule type" value="Genomic_DNA"/>
</dbReference>
<evidence type="ECO:0000256" key="1">
    <source>
        <dbReference type="ARBA" id="ARBA00023015"/>
    </source>
</evidence>
<accession>A0A5E4ELN2</accession>
<evidence type="ECO:0000313" key="5">
    <source>
        <dbReference type="EMBL" id="VVA16645.1"/>
    </source>
</evidence>
<comment type="similarity">
    <text evidence="3">Belongs to the HD-ZIP homeobox family. Class I subfamily.</text>
</comment>
<protein>
    <recommendedName>
        <fullName evidence="3">Homeobox-leucine zipper protein</fullName>
    </recommendedName>
    <alternativeName>
        <fullName evidence="3">HD-ZIP protein</fullName>
    </alternativeName>
    <alternativeName>
        <fullName evidence="3">Homeodomain transcription factor</fullName>
    </alternativeName>
</protein>
<evidence type="ECO:0000256" key="4">
    <source>
        <dbReference type="SAM" id="Coils"/>
    </source>
</evidence>
<keyword evidence="1 3" id="KW-0805">Transcription regulation</keyword>
<keyword evidence="3" id="KW-0539">Nucleus</keyword>
<evidence type="ECO:0000256" key="3">
    <source>
        <dbReference type="RuleBase" id="RU369038"/>
    </source>
</evidence>
<gene>
    <name evidence="5" type="ORF">ALMOND_2B035029</name>
</gene>
<evidence type="ECO:0000313" key="6">
    <source>
        <dbReference type="Proteomes" id="UP000327085"/>
    </source>
</evidence>
<organism evidence="5 6">
    <name type="scientific">Prunus dulcis</name>
    <name type="common">Almond</name>
    <name type="synonym">Amygdalus dulcis</name>
    <dbReference type="NCBI Taxonomy" id="3755"/>
    <lineage>
        <taxon>Eukaryota</taxon>
        <taxon>Viridiplantae</taxon>
        <taxon>Streptophyta</taxon>
        <taxon>Embryophyta</taxon>
        <taxon>Tracheophyta</taxon>
        <taxon>Spermatophyta</taxon>
        <taxon>Magnoliopsida</taxon>
        <taxon>eudicotyledons</taxon>
        <taxon>Gunneridae</taxon>
        <taxon>Pentapetalae</taxon>
        <taxon>rosids</taxon>
        <taxon>fabids</taxon>
        <taxon>Rosales</taxon>
        <taxon>Rosaceae</taxon>
        <taxon>Amygdaloideae</taxon>
        <taxon>Amygdaleae</taxon>
        <taxon>Prunus</taxon>
    </lineage>
</organism>
<dbReference type="InParanoid" id="A0A5E4ELN2"/>
<keyword evidence="4" id="KW-0175">Coiled coil</keyword>
<dbReference type="AlphaFoldDB" id="A0A5E4ELN2"/>
<keyword evidence="3" id="KW-0238">DNA-binding</keyword>